<evidence type="ECO:0000313" key="4">
    <source>
        <dbReference type="Proteomes" id="UP000314294"/>
    </source>
</evidence>
<gene>
    <name evidence="3" type="primary">Erc1_1</name>
    <name evidence="3" type="ORF">EYF80_036657</name>
</gene>
<name>A0A4Z2GHX1_9TELE</name>
<dbReference type="AlphaFoldDB" id="A0A4Z2GHX1"/>
<sequence>MITASSLMLSAEMLSAFLDTSVLDLKEKASSLASSTLKKDSRLKSLEIGLDQKKEECVKLENQLKKAISGDSRKSLPLAKKSSSVPPRVEEEEAE</sequence>
<dbReference type="EMBL" id="SRLO01000525">
    <property type="protein sequence ID" value="TNN53138.1"/>
    <property type="molecule type" value="Genomic_DNA"/>
</dbReference>
<accession>A0A4Z2GHX1</accession>
<dbReference type="Pfam" id="PF10174">
    <property type="entry name" value="Cast"/>
    <property type="match status" value="1"/>
</dbReference>
<reference evidence="3 4" key="1">
    <citation type="submission" date="2019-03" db="EMBL/GenBank/DDBJ databases">
        <title>First draft genome of Liparis tanakae, snailfish: a comprehensive survey of snailfish specific genes.</title>
        <authorList>
            <person name="Kim W."/>
            <person name="Song I."/>
            <person name="Jeong J.-H."/>
            <person name="Kim D."/>
            <person name="Kim S."/>
            <person name="Ryu S."/>
            <person name="Song J.Y."/>
            <person name="Lee S.K."/>
        </authorList>
    </citation>
    <scope>NUCLEOTIDE SEQUENCE [LARGE SCALE GENOMIC DNA]</scope>
    <source>
        <tissue evidence="3">Muscle</tissue>
    </source>
</reference>
<keyword evidence="1" id="KW-0175">Coiled coil</keyword>
<dbReference type="Proteomes" id="UP000314294">
    <property type="component" value="Unassembled WGS sequence"/>
</dbReference>
<dbReference type="OrthoDB" id="2019763at2759"/>
<evidence type="ECO:0000256" key="1">
    <source>
        <dbReference type="SAM" id="Coils"/>
    </source>
</evidence>
<comment type="caution">
    <text evidence="3">The sequence shown here is derived from an EMBL/GenBank/DDBJ whole genome shotgun (WGS) entry which is preliminary data.</text>
</comment>
<feature type="region of interest" description="Disordered" evidence="2">
    <location>
        <begin position="71"/>
        <end position="95"/>
    </location>
</feature>
<protein>
    <submittedName>
        <fullName evidence="3">ELKS/Rab6-interacting/CAST family member 1</fullName>
    </submittedName>
</protein>
<proteinExistence type="predicted"/>
<organism evidence="3 4">
    <name type="scientific">Liparis tanakae</name>
    <name type="common">Tanaka's snailfish</name>
    <dbReference type="NCBI Taxonomy" id="230148"/>
    <lineage>
        <taxon>Eukaryota</taxon>
        <taxon>Metazoa</taxon>
        <taxon>Chordata</taxon>
        <taxon>Craniata</taxon>
        <taxon>Vertebrata</taxon>
        <taxon>Euteleostomi</taxon>
        <taxon>Actinopterygii</taxon>
        <taxon>Neopterygii</taxon>
        <taxon>Teleostei</taxon>
        <taxon>Neoteleostei</taxon>
        <taxon>Acanthomorphata</taxon>
        <taxon>Eupercaria</taxon>
        <taxon>Perciformes</taxon>
        <taxon>Cottioidei</taxon>
        <taxon>Cottales</taxon>
        <taxon>Liparidae</taxon>
        <taxon>Liparis</taxon>
    </lineage>
</organism>
<keyword evidence="4" id="KW-1185">Reference proteome</keyword>
<dbReference type="InterPro" id="IPR019323">
    <property type="entry name" value="ELKS/CAST"/>
</dbReference>
<evidence type="ECO:0000256" key="2">
    <source>
        <dbReference type="SAM" id="MobiDB-lite"/>
    </source>
</evidence>
<evidence type="ECO:0000313" key="3">
    <source>
        <dbReference type="EMBL" id="TNN53138.1"/>
    </source>
</evidence>
<feature type="coiled-coil region" evidence="1">
    <location>
        <begin position="43"/>
        <end position="70"/>
    </location>
</feature>